<evidence type="ECO:0000256" key="1">
    <source>
        <dbReference type="ARBA" id="ARBA00010531"/>
    </source>
</evidence>
<evidence type="ECO:0000256" key="11">
    <source>
        <dbReference type="RuleBase" id="RU000659"/>
    </source>
</evidence>
<organism evidence="12 13">
    <name type="scientific">Borreliella chilensis</name>
    <dbReference type="NCBI Taxonomy" id="1245910"/>
    <lineage>
        <taxon>Bacteria</taxon>
        <taxon>Pseudomonadati</taxon>
        <taxon>Spirochaetota</taxon>
        <taxon>Spirochaetia</taxon>
        <taxon>Spirochaetales</taxon>
        <taxon>Borreliaceae</taxon>
        <taxon>Borreliella</taxon>
    </lineage>
</organism>
<dbReference type="FunFam" id="3.40.50.790:FF:000001">
    <property type="entry name" value="50S ribosomal protein L1"/>
    <property type="match status" value="1"/>
</dbReference>
<dbReference type="HAMAP" id="MF_01318_B">
    <property type="entry name" value="Ribosomal_uL1_B"/>
    <property type="match status" value="1"/>
</dbReference>
<dbReference type="InterPro" id="IPR023673">
    <property type="entry name" value="Ribosomal_uL1_CS"/>
</dbReference>
<evidence type="ECO:0000313" key="13">
    <source>
        <dbReference type="Proteomes" id="UP000030940"/>
    </source>
</evidence>
<dbReference type="AlphaFoldDB" id="A0A0A7UXS8"/>
<comment type="subunit">
    <text evidence="10">Part of the 50S ribosomal subunit.</text>
</comment>
<dbReference type="InterPro" id="IPR028364">
    <property type="entry name" value="Ribosomal_uL1/biogenesis"/>
</dbReference>
<protein>
    <recommendedName>
        <fullName evidence="9 10">Large ribosomal subunit protein uL1</fullName>
    </recommendedName>
</protein>
<evidence type="ECO:0000256" key="4">
    <source>
        <dbReference type="ARBA" id="ARBA00022730"/>
    </source>
</evidence>
<dbReference type="Proteomes" id="UP000030940">
    <property type="component" value="Chromosome"/>
</dbReference>
<dbReference type="Gene3D" id="3.30.190.20">
    <property type="match status" value="1"/>
</dbReference>
<evidence type="ECO:0000256" key="8">
    <source>
        <dbReference type="ARBA" id="ARBA00023274"/>
    </source>
</evidence>
<dbReference type="KEGG" id="bchi:OY14_01920"/>
<dbReference type="GO" id="GO:0015934">
    <property type="term" value="C:large ribosomal subunit"/>
    <property type="evidence" value="ECO:0007669"/>
    <property type="project" value="InterPro"/>
</dbReference>
<gene>
    <name evidence="10" type="primary">rplA</name>
    <name evidence="12" type="ORF">OY14_01920</name>
</gene>
<dbReference type="PANTHER" id="PTHR36427">
    <property type="entry name" value="54S RIBOSOMAL PROTEIN L1, MITOCHONDRIAL"/>
    <property type="match status" value="1"/>
</dbReference>
<comment type="similarity">
    <text evidence="1 10 11">Belongs to the universal ribosomal protein uL1 family.</text>
</comment>
<keyword evidence="5 10" id="KW-0810">Translation regulation</keyword>
<dbReference type="InterPro" id="IPR016095">
    <property type="entry name" value="Ribosomal_uL1_3-a/b-sand"/>
</dbReference>
<evidence type="ECO:0000256" key="2">
    <source>
        <dbReference type="ARBA" id="ARBA00022491"/>
    </source>
</evidence>
<comment type="function">
    <text evidence="10">Binds directly to 23S rRNA. The L1 stalk is quite mobile in the ribosome, and is involved in E site tRNA release.</text>
</comment>
<dbReference type="GO" id="GO:0006412">
    <property type="term" value="P:translation"/>
    <property type="evidence" value="ECO:0007669"/>
    <property type="project" value="UniProtKB-UniRule"/>
</dbReference>
<evidence type="ECO:0000313" key="12">
    <source>
        <dbReference type="EMBL" id="AJA90213.1"/>
    </source>
</evidence>
<dbReference type="InterPro" id="IPR002143">
    <property type="entry name" value="Ribosomal_uL1"/>
</dbReference>
<keyword evidence="2 10" id="KW-0678">Repressor</keyword>
<dbReference type="NCBIfam" id="TIGR01169">
    <property type="entry name" value="rplA_bact"/>
    <property type="match status" value="1"/>
</dbReference>
<evidence type="ECO:0000256" key="9">
    <source>
        <dbReference type="ARBA" id="ARBA00035241"/>
    </source>
</evidence>
<evidence type="ECO:0000256" key="10">
    <source>
        <dbReference type="HAMAP-Rule" id="MF_01318"/>
    </source>
</evidence>
<keyword evidence="6 10" id="KW-0694">RNA-binding</keyword>
<evidence type="ECO:0000256" key="3">
    <source>
        <dbReference type="ARBA" id="ARBA00022555"/>
    </source>
</evidence>
<dbReference type="Pfam" id="PF00687">
    <property type="entry name" value="Ribosomal_L1"/>
    <property type="match status" value="1"/>
</dbReference>
<dbReference type="Gene3D" id="3.40.50.790">
    <property type="match status" value="1"/>
</dbReference>
<dbReference type="HOGENOM" id="CLU_062853_0_0_12"/>
<accession>A0A0A7UXS8</accession>
<dbReference type="PIRSF" id="PIRSF002155">
    <property type="entry name" value="Ribosomal_L1"/>
    <property type="match status" value="1"/>
</dbReference>
<dbReference type="InterPro" id="IPR023674">
    <property type="entry name" value="Ribosomal_uL1-like"/>
</dbReference>
<proteinExistence type="inferred from homology"/>
<dbReference type="SUPFAM" id="SSF56808">
    <property type="entry name" value="Ribosomal protein L1"/>
    <property type="match status" value="1"/>
</dbReference>
<evidence type="ECO:0000256" key="6">
    <source>
        <dbReference type="ARBA" id="ARBA00022884"/>
    </source>
</evidence>
<dbReference type="GO" id="GO:0000049">
    <property type="term" value="F:tRNA binding"/>
    <property type="evidence" value="ECO:0007669"/>
    <property type="project" value="UniProtKB-KW"/>
</dbReference>
<keyword evidence="8 10" id="KW-0687">Ribonucleoprotein</keyword>
<keyword evidence="4 10" id="KW-0699">rRNA-binding</keyword>
<dbReference type="PROSITE" id="PS01199">
    <property type="entry name" value="RIBOSOMAL_L1"/>
    <property type="match status" value="1"/>
</dbReference>
<dbReference type="PANTHER" id="PTHR36427:SF3">
    <property type="entry name" value="LARGE RIBOSOMAL SUBUNIT PROTEIN UL1M"/>
    <property type="match status" value="1"/>
</dbReference>
<dbReference type="InterPro" id="IPR005878">
    <property type="entry name" value="Ribosom_uL1_bac-type"/>
</dbReference>
<keyword evidence="13" id="KW-1185">Reference proteome</keyword>
<name>A0A0A7UXS8_9SPIR</name>
<dbReference type="CDD" id="cd00403">
    <property type="entry name" value="Ribosomal_L1"/>
    <property type="match status" value="1"/>
</dbReference>
<dbReference type="GO" id="GO:0003735">
    <property type="term" value="F:structural constituent of ribosome"/>
    <property type="evidence" value="ECO:0007669"/>
    <property type="project" value="InterPro"/>
</dbReference>
<evidence type="ECO:0000256" key="5">
    <source>
        <dbReference type="ARBA" id="ARBA00022845"/>
    </source>
</evidence>
<dbReference type="EMBL" id="CP009910">
    <property type="protein sequence ID" value="AJA90213.1"/>
    <property type="molecule type" value="Genomic_DNA"/>
</dbReference>
<dbReference type="STRING" id="1245910.OY14_01920"/>
<dbReference type="GO" id="GO:0006417">
    <property type="term" value="P:regulation of translation"/>
    <property type="evidence" value="ECO:0007669"/>
    <property type="project" value="UniProtKB-KW"/>
</dbReference>
<sequence>MSKKGKKYIEAFSKVDKNRFYSIEDAISLLKEIKFVKFDETIDISINLNLKKNHTVRDTVVLPNQFMKPKRILVFAKGDRADEARTFGATYVGDDDLINKIKSGWDEFDIVVATPDMMKDVGRLGPILGKRGLMPNPKTQTVTNNLKDAINSLKKGRTEFRANKNGVISFSFGKSSMDNDKIKENYEEFIKEVVKKRPSDLKGAFIDSVYISSTMGPSIKVDFVWR</sequence>
<comment type="function">
    <text evidence="10">Protein L1 is also a translational repressor protein, it controls the translation of the L11 operon by binding to its mRNA.</text>
</comment>
<reference evidence="12 13" key="1">
    <citation type="journal article" date="2015" name="Genome Announc.">
        <title>Genome Sequence of Borrelia chilensis VA1, a South American Member of the Lyme Borreliosis Group.</title>
        <authorList>
            <person name="Huang W."/>
            <person name="Ojaimi C."/>
            <person name="Fallon J.T."/>
            <person name="Travisany D."/>
            <person name="Maass A."/>
            <person name="Ivanova L."/>
            <person name="Tomova A."/>
            <person name="Gonzalez-Acuna D."/>
            <person name="Godfrey H.P."/>
            <person name="Cabello F.C."/>
        </authorList>
    </citation>
    <scope>NUCLEOTIDE SEQUENCE [LARGE SCALE GENOMIC DNA]</scope>
    <source>
        <strain evidence="12 13">VA1</strain>
    </source>
</reference>
<keyword evidence="7 10" id="KW-0689">Ribosomal protein</keyword>
<keyword evidence="3 10" id="KW-0820">tRNA-binding</keyword>
<dbReference type="GO" id="GO:0019843">
    <property type="term" value="F:rRNA binding"/>
    <property type="evidence" value="ECO:0007669"/>
    <property type="project" value="UniProtKB-UniRule"/>
</dbReference>
<evidence type="ECO:0000256" key="7">
    <source>
        <dbReference type="ARBA" id="ARBA00022980"/>
    </source>
</evidence>